<evidence type="ECO:0000313" key="1">
    <source>
        <dbReference type="EMBL" id="KAK7050212.1"/>
    </source>
</evidence>
<sequence>MHRCWEVSEIARKIVGCFPPDTPKDNGSPPWRQNRQALLRLAMSCRLLSEPALDLLWKKQVSLGNLLQLVPTNLIAKTPVQSSAPYDRASCWDRFLFYSCRIRDIKILDIESEMLHPLRSAPVNCIFPNILSIEWNIPSPDTILHPELLLGSRLISVSLNLGYTLDFSEYVPLLLFTAAHNLSLEELKVFTHIPSGDAARDFSGTFLDAIFACIIASKHLHSLRIPHLTEPMFCHLATVPHLRSLTFTYFRKFKVPHPRAQQPQLHRTIFPSLESLAICANRLHDGVHELLLNSATDVPLKHLECIANVASSQAALHDIFAALPVHCSTGQLTGLTLWCESLAPDNPEIGPIGLQIYSPILRLRNLRHLRLKWPTGVALDDNVCSSMAEAWPYLITLKFYANPNNIDPDSTPSLNLTSLSAFARHCSHLFALQLSLDAARLAESDLDAARLPPGQTTLGFLKFMYSTIEDPQLVARFLKVIFPALRILDPTDNSVQEENGQSSMSARWREVQTLVVGLKDETRV</sequence>
<reference evidence="1 2" key="1">
    <citation type="journal article" date="2024" name="J Genomics">
        <title>Draft genome sequencing and assembly of Favolaschia claudopus CIRM-BRFM 2984 isolated from oak limbs.</title>
        <authorList>
            <person name="Navarro D."/>
            <person name="Drula E."/>
            <person name="Chaduli D."/>
            <person name="Cazenave R."/>
            <person name="Ahrendt S."/>
            <person name="Wang J."/>
            <person name="Lipzen A."/>
            <person name="Daum C."/>
            <person name="Barry K."/>
            <person name="Grigoriev I.V."/>
            <person name="Favel A."/>
            <person name="Rosso M.N."/>
            <person name="Martin F."/>
        </authorList>
    </citation>
    <scope>NUCLEOTIDE SEQUENCE [LARGE SCALE GENOMIC DNA]</scope>
    <source>
        <strain evidence="1 2">CIRM-BRFM 2984</strain>
    </source>
</reference>
<dbReference type="EMBL" id="JAWWNJ010000008">
    <property type="protein sequence ID" value="KAK7050212.1"/>
    <property type="molecule type" value="Genomic_DNA"/>
</dbReference>
<gene>
    <name evidence="1" type="ORF">R3P38DRAFT_3605968</name>
</gene>
<keyword evidence="2" id="KW-1185">Reference proteome</keyword>
<protein>
    <submittedName>
        <fullName evidence="1">Uncharacterized protein</fullName>
    </submittedName>
</protein>
<organism evidence="1 2">
    <name type="scientific">Favolaschia claudopus</name>
    <dbReference type="NCBI Taxonomy" id="2862362"/>
    <lineage>
        <taxon>Eukaryota</taxon>
        <taxon>Fungi</taxon>
        <taxon>Dikarya</taxon>
        <taxon>Basidiomycota</taxon>
        <taxon>Agaricomycotina</taxon>
        <taxon>Agaricomycetes</taxon>
        <taxon>Agaricomycetidae</taxon>
        <taxon>Agaricales</taxon>
        <taxon>Marasmiineae</taxon>
        <taxon>Mycenaceae</taxon>
        <taxon>Favolaschia</taxon>
    </lineage>
</organism>
<proteinExistence type="predicted"/>
<dbReference type="AlphaFoldDB" id="A0AAW0DFU4"/>
<comment type="caution">
    <text evidence="1">The sequence shown here is derived from an EMBL/GenBank/DDBJ whole genome shotgun (WGS) entry which is preliminary data.</text>
</comment>
<dbReference type="InterPro" id="IPR032675">
    <property type="entry name" value="LRR_dom_sf"/>
</dbReference>
<name>A0AAW0DFU4_9AGAR</name>
<dbReference type="SUPFAM" id="SSF52047">
    <property type="entry name" value="RNI-like"/>
    <property type="match status" value="1"/>
</dbReference>
<dbReference type="Gene3D" id="3.80.10.10">
    <property type="entry name" value="Ribonuclease Inhibitor"/>
    <property type="match status" value="1"/>
</dbReference>
<evidence type="ECO:0000313" key="2">
    <source>
        <dbReference type="Proteomes" id="UP001362999"/>
    </source>
</evidence>
<accession>A0AAW0DFU4</accession>
<dbReference type="Proteomes" id="UP001362999">
    <property type="component" value="Unassembled WGS sequence"/>
</dbReference>